<gene>
    <name evidence="18" type="ORF">DASC09_007200</name>
</gene>
<dbReference type="AlphaFoldDB" id="A0AAV5QG59"/>
<evidence type="ECO:0000256" key="9">
    <source>
        <dbReference type="ARBA" id="ARBA00022824"/>
    </source>
</evidence>
<evidence type="ECO:0000256" key="11">
    <source>
        <dbReference type="ARBA" id="ARBA00023136"/>
    </source>
</evidence>
<comment type="caution">
    <text evidence="18">The sequence shown here is derived from an EMBL/GenBank/DDBJ whole genome shotgun (WGS) entry which is preliminary data.</text>
</comment>
<evidence type="ECO:0000256" key="12">
    <source>
        <dbReference type="ARBA" id="ARBA00023180"/>
    </source>
</evidence>
<keyword evidence="6 15" id="KW-0808">Transferase</keyword>
<feature type="transmembrane region" description="Helical" evidence="15">
    <location>
        <begin position="718"/>
        <end position="737"/>
    </location>
</feature>
<keyword evidence="5 15" id="KW-0328">Glycosyltransferase</keyword>
<dbReference type="SMART" id="SM00472">
    <property type="entry name" value="MIR"/>
    <property type="match status" value="3"/>
</dbReference>
<comment type="function">
    <text evidence="15">Transfers mannose from Dol-P-mannose to Ser or Thr residues on proteins.</text>
</comment>
<dbReference type="GeneID" id="90071374"/>
<keyword evidence="8" id="KW-0677">Repeat</keyword>
<dbReference type="InterPro" id="IPR027005">
    <property type="entry name" value="PMT-like"/>
</dbReference>
<evidence type="ECO:0000256" key="5">
    <source>
        <dbReference type="ARBA" id="ARBA00022676"/>
    </source>
</evidence>
<evidence type="ECO:0000313" key="18">
    <source>
        <dbReference type="EMBL" id="GMM33395.1"/>
    </source>
</evidence>
<comment type="catalytic activity">
    <reaction evidence="14 15">
        <text>a di-trans,poly-cis-dolichyl beta-D-mannosyl phosphate + L-seryl-[protein] = 3-O-(alpha-D-mannosyl)-L-seryl-[protein] + a di-trans,poly-cis-dolichyl phosphate + H(+)</text>
        <dbReference type="Rhea" id="RHEA:17377"/>
        <dbReference type="Rhea" id="RHEA-COMP:9863"/>
        <dbReference type="Rhea" id="RHEA-COMP:13546"/>
        <dbReference type="Rhea" id="RHEA-COMP:19498"/>
        <dbReference type="Rhea" id="RHEA-COMP:19501"/>
        <dbReference type="ChEBI" id="CHEBI:15378"/>
        <dbReference type="ChEBI" id="CHEBI:29999"/>
        <dbReference type="ChEBI" id="CHEBI:57683"/>
        <dbReference type="ChEBI" id="CHEBI:58211"/>
        <dbReference type="ChEBI" id="CHEBI:137321"/>
        <dbReference type="EC" id="2.4.1.109"/>
    </reaction>
</comment>
<keyword evidence="7 15" id="KW-0812">Transmembrane</keyword>
<evidence type="ECO:0000256" key="7">
    <source>
        <dbReference type="ARBA" id="ARBA00022692"/>
    </source>
</evidence>
<evidence type="ECO:0000313" key="19">
    <source>
        <dbReference type="Proteomes" id="UP001360560"/>
    </source>
</evidence>
<feature type="region of interest" description="Disordered" evidence="16">
    <location>
        <begin position="1"/>
        <end position="23"/>
    </location>
</feature>
<evidence type="ECO:0000256" key="14">
    <source>
        <dbReference type="ARBA" id="ARBA00045102"/>
    </source>
</evidence>
<feature type="transmembrane region" description="Helical" evidence="15">
    <location>
        <begin position="284"/>
        <end position="309"/>
    </location>
</feature>
<evidence type="ECO:0000256" key="6">
    <source>
        <dbReference type="ARBA" id="ARBA00022679"/>
    </source>
</evidence>
<dbReference type="Pfam" id="PF02366">
    <property type="entry name" value="PMT"/>
    <property type="match status" value="1"/>
</dbReference>
<reference evidence="18 19" key="1">
    <citation type="journal article" date="2023" name="Elife">
        <title>Identification of key yeast species and microbe-microbe interactions impacting larval growth of Drosophila in the wild.</title>
        <authorList>
            <person name="Mure A."/>
            <person name="Sugiura Y."/>
            <person name="Maeda R."/>
            <person name="Honda K."/>
            <person name="Sakurai N."/>
            <person name="Takahashi Y."/>
            <person name="Watada M."/>
            <person name="Katoh T."/>
            <person name="Gotoh A."/>
            <person name="Gotoh Y."/>
            <person name="Taniguchi I."/>
            <person name="Nakamura K."/>
            <person name="Hayashi T."/>
            <person name="Katayama T."/>
            <person name="Uemura T."/>
            <person name="Hattori Y."/>
        </authorList>
    </citation>
    <scope>NUCLEOTIDE SEQUENCE [LARGE SCALE GENOMIC DNA]</scope>
    <source>
        <strain evidence="18 19">SC-9</strain>
    </source>
</reference>
<organism evidence="18 19">
    <name type="scientific">Saccharomycopsis crataegensis</name>
    <dbReference type="NCBI Taxonomy" id="43959"/>
    <lineage>
        <taxon>Eukaryota</taxon>
        <taxon>Fungi</taxon>
        <taxon>Dikarya</taxon>
        <taxon>Ascomycota</taxon>
        <taxon>Saccharomycotina</taxon>
        <taxon>Saccharomycetes</taxon>
        <taxon>Saccharomycopsidaceae</taxon>
        <taxon>Saccharomycopsis</taxon>
    </lineage>
</organism>
<feature type="transmembrane region" description="Helical" evidence="15">
    <location>
        <begin position="692"/>
        <end position="711"/>
    </location>
</feature>
<dbReference type="PANTHER" id="PTHR10050:SF50">
    <property type="entry name" value="DOLICHYL-PHOSPHATE-MANNOSE--PROTEIN MANNOSYLTRANSFERASE 1-RELATED"/>
    <property type="match status" value="1"/>
</dbReference>
<dbReference type="InterPro" id="IPR003342">
    <property type="entry name" value="ArnT-like_N"/>
</dbReference>
<evidence type="ECO:0000256" key="13">
    <source>
        <dbReference type="ARBA" id="ARBA00045085"/>
    </source>
</evidence>
<dbReference type="EMBL" id="BTFZ01000001">
    <property type="protein sequence ID" value="GMM33395.1"/>
    <property type="molecule type" value="Genomic_DNA"/>
</dbReference>
<feature type="transmembrane region" description="Helical" evidence="15">
    <location>
        <begin position="176"/>
        <end position="197"/>
    </location>
</feature>
<evidence type="ECO:0000256" key="1">
    <source>
        <dbReference type="ARBA" id="ARBA00004477"/>
    </source>
</evidence>
<sequence length="771" mass="88421">MGSTKKSKKQGSSVTKNSTKGDTAEKQRLIEELRHFELQYKDEFPRPFYLSTLKNVPFTINTKDLINLGILLLLSLFARMYKLDFPPKMTFKEKSSVIGIVNYLQNQFYIDLYPPLVKMVFAFVVSIFGFDGNLSEFENSPEFPPDFPFLLLRFVTCLQGIFTVFMTYFTLKMAGCALYTSLAASILLLLDPANIVISKVFVIEPFLISSICFVTLCYVKLGQLSIFSRSWFKLFYLLGLGLGITCSIKYTGFLTLGWILALQLKKTWLVMGDLTLKSQQPRFLIKYLFAQFFFVIIVPLAIFFSINILSLRLLSKVNSVHDDQGYSLMSTTFQGNLLGNDLGVAKDKEFGDIPLNILYGSRVTIRHLESLGGYLHSHEKNYSSGSHGQQVTLYNFRDENNEWIIEYKSKKLNADLYSKKKFVSEGQIIRLKHATTGKYLHVSDIRGPVSEQEYHYEVSAKGGEDYQSDSEDTWSISYEINHSDYRIDNAPGDSIIHPIGSVFKLWNRAHKCHLLSHDITLPDWGSNQQEVVCVKEASKTKSLFYVEKNSHPLLDNNVEQSRVKIHKLNMLEKFIEYCESVVKYAKNRNMFIGDVPTMTSPEEWLVSDNSLLFFQKPHSINLRFFTSLIVQYAGLAIIAIFIVLNVASLIINLKWYGNMLLSSAQLKSERDSSKLTLQEVKEKLATLRFNHYVLDFILGWVFHYAPFLLLGNTYMSHNYLSAYFFLFLILGQTFQLLLQKSKVSYGIVSIFALYVISSSMRYRAEIYGIPH</sequence>
<dbReference type="Pfam" id="PF16192">
    <property type="entry name" value="PMT_4TMC"/>
    <property type="match status" value="1"/>
</dbReference>
<keyword evidence="12" id="KW-0325">Glycoprotein</keyword>
<protein>
    <recommendedName>
        <fullName evidence="4 15">Dolichyl-phosphate-mannose--protein mannosyltransferase</fullName>
        <ecNumber evidence="4 15">2.4.1.109</ecNumber>
    </recommendedName>
</protein>
<evidence type="ECO:0000256" key="8">
    <source>
        <dbReference type="ARBA" id="ARBA00022737"/>
    </source>
</evidence>
<name>A0AAV5QG59_9ASCO</name>
<feature type="transmembrane region" description="Helical" evidence="15">
    <location>
        <begin position="203"/>
        <end position="222"/>
    </location>
</feature>
<evidence type="ECO:0000259" key="17">
    <source>
        <dbReference type="PROSITE" id="PS50919"/>
    </source>
</evidence>
<dbReference type="Pfam" id="PF02815">
    <property type="entry name" value="MIR"/>
    <property type="match status" value="1"/>
</dbReference>
<dbReference type="EC" id="2.4.1.109" evidence="4 15"/>
<evidence type="ECO:0000256" key="4">
    <source>
        <dbReference type="ARBA" id="ARBA00012839"/>
    </source>
</evidence>
<feature type="transmembrane region" description="Helical" evidence="15">
    <location>
        <begin position="624"/>
        <end position="651"/>
    </location>
</feature>
<keyword evidence="19" id="KW-1185">Reference proteome</keyword>
<evidence type="ECO:0000256" key="15">
    <source>
        <dbReference type="RuleBase" id="RU367007"/>
    </source>
</evidence>
<accession>A0AAV5QG59</accession>
<dbReference type="PANTHER" id="PTHR10050">
    <property type="entry name" value="DOLICHYL-PHOSPHATE-MANNOSE--PROTEIN MANNOSYLTRANSFERASE"/>
    <property type="match status" value="1"/>
</dbReference>
<comment type="similarity">
    <text evidence="3 15">Belongs to the glycosyltransferase 39 family.</text>
</comment>
<dbReference type="Gene3D" id="2.80.10.50">
    <property type="match status" value="1"/>
</dbReference>
<evidence type="ECO:0000256" key="3">
    <source>
        <dbReference type="ARBA" id="ARBA00007222"/>
    </source>
</evidence>
<comment type="catalytic activity">
    <reaction evidence="13 15">
        <text>a di-trans,poly-cis-dolichyl beta-D-mannosyl phosphate + L-threonyl-[protein] = 3-O-(alpha-D-mannosyl)-L-threonyl-[protein] + a di-trans,poly-cis-dolichyl phosphate + H(+)</text>
        <dbReference type="Rhea" id="RHEA:53396"/>
        <dbReference type="Rhea" id="RHEA-COMP:11060"/>
        <dbReference type="Rhea" id="RHEA-COMP:13547"/>
        <dbReference type="Rhea" id="RHEA-COMP:19498"/>
        <dbReference type="Rhea" id="RHEA-COMP:19501"/>
        <dbReference type="ChEBI" id="CHEBI:15378"/>
        <dbReference type="ChEBI" id="CHEBI:30013"/>
        <dbReference type="ChEBI" id="CHEBI:57683"/>
        <dbReference type="ChEBI" id="CHEBI:58211"/>
        <dbReference type="ChEBI" id="CHEBI:137323"/>
        <dbReference type="EC" id="2.4.1.109"/>
    </reaction>
</comment>
<dbReference type="GO" id="GO:0004169">
    <property type="term" value="F:dolichyl-phosphate-mannose-protein mannosyltransferase activity"/>
    <property type="evidence" value="ECO:0007669"/>
    <property type="project" value="UniProtKB-UniRule"/>
</dbReference>
<proteinExistence type="inferred from homology"/>
<evidence type="ECO:0000256" key="10">
    <source>
        <dbReference type="ARBA" id="ARBA00022989"/>
    </source>
</evidence>
<dbReference type="InterPro" id="IPR016093">
    <property type="entry name" value="MIR_motif"/>
</dbReference>
<dbReference type="GO" id="GO:0005789">
    <property type="term" value="C:endoplasmic reticulum membrane"/>
    <property type="evidence" value="ECO:0007669"/>
    <property type="project" value="UniProtKB-SubCell"/>
</dbReference>
<dbReference type="RefSeq" id="XP_064850395.1">
    <property type="nucleotide sequence ID" value="XM_064994323.1"/>
</dbReference>
<feature type="transmembrane region" description="Helical" evidence="15">
    <location>
        <begin position="234"/>
        <end position="264"/>
    </location>
</feature>
<feature type="transmembrane region" description="Helical" evidence="15">
    <location>
        <begin position="112"/>
        <end position="130"/>
    </location>
</feature>
<comment type="subcellular location">
    <subcellularLocation>
        <location evidence="1 15">Endoplasmic reticulum membrane</location>
        <topology evidence="1 15">Multi-pass membrane protein</topology>
    </subcellularLocation>
</comment>
<comment type="pathway">
    <text evidence="2 15">Protein modification; protein glycosylation.</text>
</comment>
<evidence type="ECO:0000256" key="16">
    <source>
        <dbReference type="SAM" id="MobiDB-lite"/>
    </source>
</evidence>
<feature type="transmembrane region" description="Helical" evidence="15">
    <location>
        <begin position="743"/>
        <end position="762"/>
    </location>
</feature>
<dbReference type="Proteomes" id="UP001360560">
    <property type="component" value="Unassembled WGS sequence"/>
</dbReference>
<dbReference type="InterPro" id="IPR036300">
    <property type="entry name" value="MIR_dom_sf"/>
</dbReference>
<dbReference type="PROSITE" id="PS50919">
    <property type="entry name" value="MIR"/>
    <property type="match status" value="2"/>
</dbReference>
<feature type="domain" description="MIR" evidence="17">
    <location>
        <begin position="354"/>
        <end position="408"/>
    </location>
</feature>
<feature type="domain" description="MIR" evidence="17">
    <location>
        <begin position="420"/>
        <end position="479"/>
    </location>
</feature>
<feature type="transmembrane region" description="Helical" evidence="15">
    <location>
        <begin position="150"/>
        <end position="169"/>
    </location>
</feature>
<evidence type="ECO:0000256" key="2">
    <source>
        <dbReference type="ARBA" id="ARBA00004922"/>
    </source>
</evidence>
<dbReference type="SUPFAM" id="SSF82109">
    <property type="entry name" value="MIR domain"/>
    <property type="match status" value="1"/>
</dbReference>
<dbReference type="InterPro" id="IPR032421">
    <property type="entry name" value="PMT_4TMC"/>
</dbReference>
<keyword evidence="11 15" id="KW-0472">Membrane</keyword>
<keyword evidence="9 15" id="KW-0256">Endoplasmic reticulum</keyword>
<keyword evidence="10 15" id="KW-1133">Transmembrane helix</keyword>